<dbReference type="SUPFAM" id="SSF69304">
    <property type="entry name" value="Tricorn protease N-terminal domain"/>
    <property type="match status" value="1"/>
</dbReference>
<reference evidence="1" key="1">
    <citation type="submission" date="2015-06" db="UniProtKB">
        <authorList>
            <consortium name="EnsemblPlants"/>
        </authorList>
    </citation>
    <scope>IDENTIFICATION</scope>
</reference>
<name>R7WBR9_AEGTA</name>
<accession>R7WBR9</accession>
<dbReference type="Gene3D" id="2.120.10.30">
    <property type="entry name" value="TolB, C-terminal domain"/>
    <property type="match status" value="1"/>
</dbReference>
<dbReference type="InterPro" id="IPR011042">
    <property type="entry name" value="6-blade_b-propeller_TolB-like"/>
</dbReference>
<proteinExistence type="predicted"/>
<dbReference type="InterPro" id="IPR011659">
    <property type="entry name" value="WD40"/>
</dbReference>
<dbReference type="Pfam" id="PF07676">
    <property type="entry name" value="PD40"/>
    <property type="match status" value="2"/>
</dbReference>
<dbReference type="AlphaFoldDB" id="R7WBR9"/>
<protein>
    <submittedName>
        <fullName evidence="1">Uncharacterized protein</fullName>
    </submittedName>
</protein>
<sequence length="390" mass="42483">MAGFCVVTLMKASSCNYCRPTRAAPGETLGSGLPDRTLAVLWCYARQIFQNLRVWTDKRGAVAPLGAMVASTDGRTGKDDADISPEDGRPGSDYRHIEVIDLTSGANNAAYFEVTRPVAPRAHHFNPFVSPDGARVGYHRCRGSGNGDSPLLLESLKSPAPESLFRIDGSYPSFSPDGKRIAFVGLPGLYVVNSDGSGGRRKIFSGNAFPTSWDWKRKGVIYTSIGPDFASESTEWIAFASDRHNPGAGSFAIYMIHPNGTGLRRVVHSADGGRTNHPWFSPDSKRMVFTSDLAAVSAEPISNPRHYQPYGEIFTINIDGSGLQRLTHNSFEDGTPSWTAQFLEPRDVGETLRASGSCAFQDCHWLSIEDDAQPAHYGFRYAHGNKKIGC</sequence>
<organism evidence="1">
    <name type="scientific">Aegilops tauschii</name>
    <name type="common">Tausch's goatgrass</name>
    <name type="synonym">Aegilops squarrosa</name>
    <dbReference type="NCBI Taxonomy" id="37682"/>
    <lineage>
        <taxon>Eukaryota</taxon>
        <taxon>Viridiplantae</taxon>
        <taxon>Streptophyta</taxon>
        <taxon>Embryophyta</taxon>
        <taxon>Tracheophyta</taxon>
        <taxon>Spermatophyta</taxon>
        <taxon>Magnoliopsida</taxon>
        <taxon>Liliopsida</taxon>
        <taxon>Poales</taxon>
        <taxon>Poaceae</taxon>
        <taxon>BOP clade</taxon>
        <taxon>Pooideae</taxon>
        <taxon>Triticodae</taxon>
        <taxon>Triticeae</taxon>
        <taxon>Triticinae</taxon>
        <taxon>Aegilops</taxon>
    </lineage>
</organism>
<dbReference type="EnsemblPlants" id="EMT16880">
    <property type="protein sequence ID" value="EMT16880"/>
    <property type="gene ID" value="F775_15390"/>
</dbReference>
<dbReference type="PANTHER" id="PTHR32161:SF8">
    <property type="entry name" value="DPP6 N-TERMINAL DOMAIN-LIKE PROTEIN"/>
    <property type="match status" value="1"/>
</dbReference>
<dbReference type="PANTHER" id="PTHR32161">
    <property type="entry name" value="DPP6 N-TERMINAL DOMAIN-LIKE PROTEIN"/>
    <property type="match status" value="1"/>
</dbReference>
<evidence type="ECO:0000313" key="1">
    <source>
        <dbReference type="EnsemblPlants" id="EMT16880"/>
    </source>
</evidence>